<dbReference type="UniPathway" id="UPA00253">
    <property type="reaction ID" value="UER00333"/>
</dbReference>
<proteinExistence type="inferred from homology"/>
<dbReference type="Proteomes" id="UP000228568">
    <property type="component" value="Unassembled WGS sequence"/>
</dbReference>
<evidence type="ECO:0000256" key="10">
    <source>
        <dbReference type="RuleBase" id="RU003812"/>
    </source>
</evidence>
<gene>
    <name evidence="8" type="primary">nadE</name>
    <name evidence="12" type="ORF">COX81_01815</name>
</gene>
<evidence type="ECO:0000256" key="7">
    <source>
        <dbReference type="ARBA" id="ARBA00023027"/>
    </source>
</evidence>
<evidence type="ECO:0000256" key="4">
    <source>
        <dbReference type="ARBA" id="ARBA00022741"/>
    </source>
</evidence>
<dbReference type="AlphaFoldDB" id="A0A2M7V8G7"/>
<dbReference type="PANTHER" id="PTHR23090:SF9">
    <property type="entry name" value="GLUTAMINE-DEPENDENT NAD(+) SYNTHETASE"/>
    <property type="match status" value="1"/>
</dbReference>
<evidence type="ECO:0000256" key="1">
    <source>
        <dbReference type="ARBA" id="ARBA00005859"/>
    </source>
</evidence>
<protein>
    <recommendedName>
        <fullName evidence="8 10">NH(3)-dependent NAD(+) synthetase</fullName>
        <ecNumber evidence="8 10">6.3.1.5</ecNumber>
    </recommendedName>
</protein>
<keyword evidence="5 8" id="KW-0067">ATP-binding</keyword>
<dbReference type="InterPro" id="IPR022310">
    <property type="entry name" value="NAD/GMP_synthase"/>
</dbReference>
<dbReference type="GO" id="GO:0004359">
    <property type="term" value="F:glutaminase activity"/>
    <property type="evidence" value="ECO:0007669"/>
    <property type="project" value="InterPro"/>
</dbReference>
<dbReference type="GO" id="GO:0008795">
    <property type="term" value="F:NAD+ synthase activity"/>
    <property type="evidence" value="ECO:0007669"/>
    <property type="project" value="UniProtKB-UniRule"/>
</dbReference>
<dbReference type="HAMAP" id="MF_00193">
    <property type="entry name" value="NadE_ammonia_dep"/>
    <property type="match status" value="1"/>
</dbReference>
<dbReference type="GO" id="GO:0009435">
    <property type="term" value="P:NAD+ biosynthetic process"/>
    <property type="evidence" value="ECO:0007669"/>
    <property type="project" value="UniProtKB-UniRule"/>
</dbReference>
<dbReference type="NCBIfam" id="NF010587">
    <property type="entry name" value="PRK13980.1"/>
    <property type="match status" value="1"/>
</dbReference>
<evidence type="ECO:0000256" key="6">
    <source>
        <dbReference type="ARBA" id="ARBA00022842"/>
    </source>
</evidence>
<comment type="similarity">
    <text evidence="1 8 9">Belongs to the NAD synthetase family.</text>
</comment>
<dbReference type="EMBL" id="PFPK01000020">
    <property type="protein sequence ID" value="PIZ95107.1"/>
    <property type="molecule type" value="Genomic_DNA"/>
</dbReference>
<comment type="caution">
    <text evidence="12">The sequence shown here is derived from an EMBL/GenBank/DDBJ whole genome shotgun (WGS) entry which is preliminary data.</text>
</comment>
<feature type="binding site" evidence="8">
    <location>
        <position position="158"/>
    </location>
    <ligand>
        <name>ATP</name>
        <dbReference type="ChEBI" id="CHEBI:30616"/>
    </ligand>
</feature>
<organism evidence="12 13">
    <name type="scientific">Candidatus Magasanikbacteria bacterium CG_4_10_14_0_2_um_filter_37_12</name>
    <dbReference type="NCBI Taxonomy" id="1974637"/>
    <lineage>
        <taxon>Bacteria</taxon>
        <taxon>Candidatus Magasanikiibacteriota</taxon>
    </lineage>
</organism>
<keyword evidence="6 8" id="KW-0460">Magnesium</keyword>
<keyword evidence="4 8" id="KW-0547">Nucleotide-binding</keyword>
<evidence type="ECO:0000313" key="13">
    <source>
        <dbReference type="Proteomes" id="UP000228568"/>
    </source>
</evidence>
<name>A0A2M7V8G7_9BACT</name>
<dbReference type="PANTHER" id="PTHR23090">
    <property type="entry name" value="NH 3 /GLUTAMINE-DEPENDENT NAD + SYNTHETASE"/>
    <property type="match status" value="1"/>
</dbReference>
<feature type="domain" description="NAD/GMP synthase" evidence="11">
    <location>
        <begin position="10"/>
        <end position="238"/>
    </location>
</feature>
<evidence type="ECO:0000256" key="9">
    <source>
        <dbReference type="RuleBase" id="RU003811"/>
    </source>
</evidence>
<feature type="binding site" description="in other chain" evidence="8">
    <location>
        <begin position="233"/>
        <end position="234"/>
    </location>
    <ligand>
        <name>deamido-NAD(+)</name>
        <dbReference type="ChEBI" id="CHEBI:58437"/>
        <note>ligand shared between two neighboring subunits</note>
    </ligand>
</feature>
<evidence type="ECO:0000259" key="11">
    <source>
        <dbReference type="Pfam" id="PF02540"/>
    </source>
</evidence>
<evidence type="ECO:0000256" key="2">
    <source>
        <dbReference type="ARBA" id="ARBA00022598"/>
    </source>
</evidence>
<comment type="subunit">
    <text evidence="8">Homodimer.</text>
</comment>
<evidence type="ECO:0000256" key="3">
    <source>
        <dbReference type="ARBA" id="ARBA00022723"/>
    </source>
</evidence>
<dbReference type="InterPro" id="IPR003694">
    <property type="entry name" value="NAD_synthase"/>
</dbReference>
<feature type="binding site" evidence="8">
    <location>
        <position position="149"/>
    </location>
    <ligand>
        <name>deamido-NAD(+)</name>
        <dbReference type="ChEBI" id="CHEBI:58437"/>
        <note>ligand shared between two neighboring subunits</note>
    </ligand>
</feature>
<keyword evidence="3 8" id="KW-0479">Metal-binding</keyword>
<feature type="binding site" evidence="8">
    <location>
        <position position="180"/>
    </location>
    <ligand>
        <name>ATP</name>
        <dbReference type="ChEBI" id="CHEBI:30616"/>
    </ligand>
</feature>
<dbReference type="InterPro" id="IPR014729">
    <property type="entry name" value="Rossmann-like_a/b/a_fold"/>
</dbReference>
<feature type="binding site" description="in other chain" evidence="8">
    <location>
        <position position="109"/>
    </location>
    <ligand>
        <name>deamido-NAD(+)</name>
        <dbReference type="ChEBI" id="CHEBI:58437"/>
        <note>ligand shared between two neighboring subunits</note>
    </ligand>
</feature>
<evidence type="ECO:0000256" key="8">
    <source>
        <dbReference type="HAMAP-Rule" id="MF_00193"/>
    </source>
</evidence>
<dbReference type="InterPro" id="IPR022926">
    <property type="entry name" value="NH(3)-dep_NAD(+)_synth"/>
</dbReference>
<dbReference type="NCBIfam" id="TIGR00552">
    <property type="entry name" value="nadE"/>
    <property type="match status" value="1"/>
</dbReference>
<accession>A0A2M7V8G7</accession>
<sequence length="243" mass="26771">MQLDPTKDKIIQFIRSHVGDKPVVIGLSGGIDSSLIAFLAVEALGADNVHAILSPASTNTAQDLELAQKIVSIFGLRSSVFNIEPILESFQKSTNLYKDQKSLGNLKARTRMSILYGKANEINGIVLGTGNKTELTLGYFTKYGDGGVDLLPIGDLYKTDERELAKYLGVPQEIIDRPPTAGLWEGQTDEDEMGITYDVLDKILMAIENKKSLDEFNDIDVEKVKTMMKNAEHKNKIPPICKI</sequence>
<evidence type="ECO:0000256" key="5">
    <source>
        <dbReference type="ARBA" id="ARBA00022840"/>
    </source>
</evidence>
<dbReference type="SUPFAM" id="SSF52402">
    <property type="entry name" value="Adenine nucleotide alpha hydrolases-like"/>
    <property type="match status" value="1"/>
</dbReference>
<reference evidence="13" key="1">
    <citation type="submission" date="2017-09" db="EMBL/GenBank/DDBJ databases">
        <title>Depth-based differentiation of microbial function through sediment-hosted aquifers and enrichment of novel symbionts in the deep terrestrial subsurface.</title>
        <authorList>
            <person name="Probst A.J."/>
            <person name="Ladd B."/>
            <person name="Jarett J.K."/>
            <person name="Geller-Mcgrath D.E."/>
            <person name="Sieber C.M.K."/>
            <person name="Emerson J.B."/>
            <person name="Anantharaman K."/>
            <person name="Thomas B.C."/>
            <person name="Malmstrom R."/>
            <person name="Stieglmeier M."/>
            <person name="Klingl A."/>
            <person name="Woyke T."/>
            <person name="Ryan C.M."/>
            <person name="Banfield J.F."/>
        </authorList>
    </citation>
    <scope>NUCLEOTIDE SEQUENCE [LARGE SCALE GENOMIC DNA]</scope>
</reference>
<dbReference type="Gene3D" id="3.40.50.620">
    <property type="entry name" value="HUPs"/>
    <property type="match status" value="1"/>
</dbReference>
<feature type="binding site" evidence="8">
    <location>
        <position position="32"/>
    </location>
    <ligand>
        <name>Mg(2+)</name>
        <dbReference type="ChEBI" id="CHEBI:18420"/>
    </ligand>
</feature>
<dbReference type="EC" id="6.3.1.5" evidence="8 10"/>
<feature type="binding site" evidence="8">
    <location>
        <position position="129"/>
    </location>
    <ligand>
        <name>ATP</name>
        <dbReference type="ChEBI" id="CHEBI:30616"/>
    </ligand>
</feature>
<feature type="binding site" evidence="8">
    <location>
        <begin position="26"/>
        <end position="33"/>
    </location>
    <ligand>
        <name>ATP</name>
        <dbReference type="ChEBI" id="CHEBI:30616"/>
    </ligand>
</feature>
<comment type="pathway">
    <text evidence="8">Cofactor biosynthesis; NAD(+) biosynthesis; NAD(+) from deamido-NAD(+) (ammonia route): step 1/1.</text>
</comment>
<dbReference type="GO" id="GO:0046872">
    <property type="term" value="F:metal ion binding"/>
    <property type="evidence" value="ECO:0007669"/>
    <property type="project" value="UniProtKB-KW"/>
</dbReference>
<evidence type="ECO:0000313" key="12">
    <source>
        <dbReference type="EMBL" id="PIZ95107.1"/>
    </source>
</evidence>
<dbReference type="Pfam" id="PF02540">
    <property type="entry name" value="NAD_synthase"/>
    <property type="match status" value="1"/>
</dbReference>
<dbReference type="GO" id="GO:0005737">
    <property type="term" value="C:cytoplasm"/>
    <property type="evidence" value="ECO:0007669"/>
    <property type="project" value="InterPro"/>
</dbReference>
<dbReference type="GO" id="GO:0003952">
    <property type="term" value="F:NAD+ synthase (glutamine-hydrolyzing) activity"/>
    <property type="evidence" value="ECO:0007669"/>
    <property type="project" value="InterPro"/>
</dbReference>
<comment type="catalytic activity">
    <reaction evidence="8 10">
        <text>deamido-NAD(+) + NH4(+) + ATP = AMP + diphosphate + NAD(+) + H(+)</text>
        <dbReference type="Rhea" id="RHEA:21188"/>
        <dbReference type="ChEBI" id="CHEBI:15378"/>
        <dbReference type="ChEBI" id="CHEBI:28938"/>
        <dbReference type="ChEBI" id="CHEBI:30616"/>
        <dbReference type="ChEBI" id="CHEBI:33019"/>
        <dbReference type="ChEBI" id="CHEBI:57540"/>
        <dbReference type="ChEBI" id="CHEBI:58437"/>
        <dbReference type="ChEBI" id="CHEBI:456215"/>
        <dbReference type="EC" id="6.3.1.5"/>
    </reaction>
</comment>
<feature type="binding site" description="in other chain" evidence="8">
    <location>
        <position position="142"/>
    </location>
    <ligand>
        <name>deamido-NAD(+)</name>
        <dbReference type="ChEBI" id="CHEBI:58437"/>
        <note>ligand shared between two neighboring subunits</note>
    </ligand>
</feature>
<comment type="function">
    <text evidence="8">Catalyzes the ATP-dependent amidation of deamido-NAD to form NAD. Uses ammonia as a nitrogen source.</text>
</comment>
<keyword evidence="7 8" id="KW-0520">NAD</keyword>
<keyword evidence="2 8" id="KW-0436">Ligase</keyword>
<dbReference type="FunFam" id="3.40.50.620:FF:000106">
    <property type="entry name" value="Glutamine-dependent NAD(+) synthetase"/>
    <property type="match status" value="1"/>
</dbReference>
<dbReference type="CDD" id="cd00553">
    <property type="entry name" value="NAD_synthase"/>
    <property type="match status" value="1"/>
</dbReference>
<dbReference type="GO" id="GO:0005524">
    <property type="term" value="F:ATP binding"/>
    <property type="evidence" value="ECO:0007669"/>
    <property type="project" value="UniProtKB-UniRule"/>
</dbReference>
<feature type="binding site" evidence="8">
    <location>
        <position position="134"/>
    </location>
    <ligand>
        <name>Mg(2+)</name>
        <dbReference type="ChEBI" id="CHEBI:18420"/>
    </ligand>
</feature>